<dbReference type="Pfam" id="PF21168">
    <property type="entry name" value="FkbO_Hyg5-like_N"/>
    <property type="match status" value="1"/>
</dbReference>
<dbReference type="InterPro" id="IPR049368">
    <property type="entry name" value="FkbO_Hyg5-like_N"/>
</dbReference>
<protein>
    <recommendedName>
        <fullName evidence="2">Chorismatase FkbO/Hyg5-like N-terminal domain-containing protein</fullName>
    </recommendedName>
</protein>
<dbReference type="STRING" id="765913.ThidrDRAFT_3313"/>
<feature type="region of interest" description="Disordered" evidence="1">
    <location>
        <begin position="1"/>
        <end position="31"/>
    </location>
</feature>
<keyword evidence="4" id="KW-1185">Reference proteome</keyword>
<reference evidence="3 4" key="1">
    <citation type="submission" date="2011-06" db="EMBL/GenBank/DDBJ databases">
        <title>The draft genome of Thiorhodococcus drewsii AZ1.</title>
        <authorList>
            <consortium name="US DOE Joint Genome Institute (JGI-PGF)"/>
            <person name="Lucas S."/>
            <person name="Han J."/>
            <person name="Lapidus A."/>
            <person name="Cheng J.-F."/>
            <person name="Goodwin L."/>
            <person name="Pitluck S."/>
            <person name="Peters L."/>
            <person name="Land M.L."/>
            <person name="Hauser L."/>
            <person name="Vogl K."/>
            <person name="Liu Z."/>
            <person name="Imhoff J."/>
            <person name="Thiel V."/>
            <person name="Frigaard N.-U."/>
            <person name="Bryant D.A."/>
            <person name="Woyke T.J."/>
        </authorList>
    </citation>
    <scope>NUCLEOTIDE SEQUENCE [LARGE SCALE GENOMIC DNA]</scope>
    <source>
        <strain evidence="3 4">AZ1</strain>
    </source>
</reference>
<dbReference type="Gene3D" id="3.30.1330.40">
    <property type="entry name" value="RutC-like"/>
    <property type="match status" value="1"/>
</dbReference>
<dbReference type="EMBL" id="AFWT01000027">
    <property type="protein sequence ID" value="EGV29121.1"/>
    <property type="molecule type" value="Genomic_DNA"/>
</dbReference>
<dbReference type="eggNOG" id="COG0251">
    <property type="taxonomic scope" value="Bacteria"/>
</dbReference>
<dbReference type="AlphaFoldDB" id="G2E4V0"/>
<gene>
    <name evidence="3" type="ORF">ThidrDRAFT_3313</name>
</gene>
<evidence type="ECO:0000313" key="3">
    <source>
        <dbReference type="EMBL" id="EGV29121.1"/>
    </source>
</evidence>
<dbReference type="SUPFAM" id="SSF55298">
    <property type="entry name" value="YjgF-like"/>
    <property type="match status" value="1"/>
</dbReference>
<accession>G2E4V0</accession>
<feature type="domain" description="Chorismatase FkbO/Hyg5-like N-terminal" evidence="2">
    <location>
        <begin position="85"/>
        <end position="206"/>
    </location>
</feature>
<dbReference type="InterPro" id="IPR035959">
    <property type="entry name" value="RutC-like_sf"/>
</dbReference>
<feature type="compositionally biased region" description="Basic and acidic residues" evidence="1">
    <location>
        <begin position="13"/>
        <end position="24"/>
    </location>
</feature>
<evidence type="ECO:0000256" key="1">
    <source>
        <dbReference type="SAM" id="MobiDB-lite"/>
    </source>
</evidence>
<evidence type="ECO:0000313" key="4">
    <source>
        <dbReference type="Proteomes" id="UP000004200"/>
    </source>
</evidence>
<proteinExistence type="predicted"/>
<evidence type="ECO:0000259" key="2">
    <source>
        <dbReference type="Pfam" id="PF21168"/>
    </source>
</evidence>
<comment type="caution">
    <text evidence="3">The sequence shown here is derived from an EMBL/GenBank/DDBJ whole genome shotgun (WGS) entry which is preliminary data.</text>
</comment>
<name>G2E4V0_9GAMM</name>
<organism evidence="3 4">
    <name type="scientific">Thiorhodococcus drewsii AZ1</name>
    <dbReference type="NCBI Taxonomy" id="765913"/>
    <lineage>
        <taxon>Bacteria</taxon>
        <taxon>Pseudomonadati</taxon>
        <taxon>Pseudomonadota</taxon>
        <taxon>Gammaproteobacteria</taxon>
        <taxon>Chromatiales</taxon>
        <taxon>Chromatiaceae</taxon>
        <taxon>Thiorhodococcus</taxon>
    </lineage>
</organism>
<sequence length="353" mass="38815">MTDGPRNLSNSLRTDRDHANDSSRPKAATPHQMILSYRIADSVEPTPLDARTFAQIRFGHRHLRSEDPRALTVGLAPLGPSQPLEHWGVERIEDLGWEGGMGFVEGEDLMLAHRLIEDTDRNALAATTEALYTEMLDLTARRGYPHPLRLWNLVEAIHDPADGQDGYRAFSTGRANAFDRAGFGIERIPAASAIGTHCGGLLVYGLFARSPGTAVENPRQVPAYRYPPEYGIRPPYFARAMRGAGGLSDRLFLSGTASVVGHASNHPDQPEAQLTETLRNLETLIEATGAPGGRRPDLLRVYVRAPHEIDWIEPTLRHWCGPATAIQYLRGAICRRDLAIEIEGVLEPCVAAN</sequence>
<dbReference type="Proteomes" id="UP000004200">
    <property type="component" value="Unassembled WGS sequence"/>
</dbReference>